<accession>A0A9X0CLL0</accession>
<evidence type="ECO:0000256" key="1">
    <source>
        <dbReference type="SAM" id="MobiDB-lite"/>
    </source>
</evidence>
<dbReference type="EMBL" id="MU827313">
    <property type="protein sequence ID" value="KAJ7359039.1"/>
    <property type="molecule type" value="Genomic_DNA"/>
</dbReference>
<feature type="compositionally biased region" description="Low complexity" evidence="1">
    <location>
        <begin position="97"/>
        <end position="113"/>
    </location>
</feature>
<sequence length="251" mass="28825">MKIVQEDRNLEEHVQQLFEASGAMFLLSTHLQAAQRQTQRVVIAIITRERKVPSGTKPEHLPGLRPDELQKEDHLQPQLPVEHWRNTRLDGFPFGMTKPTSSTTRTPKQTSTTGGSHRKSGNYDLDDDDQEGSPLVQDTPSPEFSSEESEDENQPLATAKRYKRRSTQKLPIIATSDEDEHDEEVEEQDEYRIEEDQEEHALFITQDKFLEYPTTGYEQDFQPPAKRNRTEPKLKIPPVTGQRAIKPRTAI</sequence>
<feature type="compositionally biased region" description="Acidic residues" evidence="1">
    <location>
        <begin position="176"/>
        <end position="188"/>
    </location>
</feature>
<keyword evidence="3" id="KW-1185">Reference proteome</keyword>
<reference evidence="2" key="1">
    <citation type="submission" date="2023-01" db="EMBL/GenBank/DDBJ databases">
        <title>Genome assembly of the deep-sea coral Lophelia pertusa.</title>
        <authorList>
            <person name="Herrera S."/>
            <person name="Cordes E."/>
        </authorList>
    </citation>
    <scope>NUCLEOTIDE SEQUENCE</scope>
    <source>
        <strain evidence="2">USNM1676648</strain>
        <tissue evidence="2">Polyp</tissue>
    </source>
</reference>
<protein>
    <submittedName>
        <fullName evidence="2">Uncharacterized protein</fullName>
    </submittedName>
</protein>
<feature type="region of interest" description="Disordered" evidence="1">
    <location>
        <begin position="216"/>
        <end position="251"/>
    </location>
</feature>
<organism evidence="2 3">
    <name type="scientific">Desmophyllum pertusum</name>
    <dbReference type="NCBI Taxonomy" id="174260"/>
    <lineage>
        <taxon>Eukaryota</taxon>
        <taxon>Metazoa</taxon>
        <taxon>Cnidaria</taxon>
        <taxon>Anthozoa</taxon>
        <taxon>Hexacorallia</taxon>
        <taxon>Scleractinia</taxon>
        <taxon>Caryophylliina</taxon>
        <taxon>Caryophylliidae</taxon>
        <taxon>Desmophyllum</taxon>
    </lineage>
</organism>
<comment type="caution">
    <text evidence="2">The sequence shown here is derived from an EMBL/GenBank/DDBJ whole genome shotgun (WGS) entry which is preliminary data.</text>
</comment>
<feature type="region of interest" description="Disordered" evidence="1">
    <location>
        <begin position="88"/>
        <end position="188"/>
    </location>
</feature>
<dbReference type="AlphaFoldDB" id="A0A9X0CLL0"/>
<dbReference type="Proteomes" id="UP001163046">
    <property type="component" value="Unassembled WGS sequence"/>
</dbReference>
<name>A0A9X0CLL0_9CNID</name>
<evidence type="ECO:0000313" key="3">
    <source>
        <dbReference type="Proteomes" id="UP001163046"/>
    </source>
</evidence>
<evidence type="ECO:0000313" key="2">
    <source>
        <dbReference type="EMBL" id="KAJ7359039.1"/>
    </source>
</evidence>
<gene>
    <name evidence="2" type="ORF">OS493_019946</name>
</gene>
<proteinExistence type="predicted"/>